<dbReference type="Gramene" id="TraesCLE_scaffold_001603_01G000800.1">
    <property type="protein sequence ID" value="TraesCLE_scaffold_001603_01G000800.1"/>
    <property type="gene ID" value="TraesCLE_scaffold_001603_01G000800"/>
</dbReference>
<keyword evidence="2" id="KW-1185">Reference proteome</keyword>
<dbReference type="Gramene" id="TraesRN7D0100211500.1">
    <property type="protein sequence ID" value="TraesRN7D0100211500.1"/>
    <property type="gene ID" value="TraesRN7D0100211500"/>
</dbReference>
<dbReference type="EnsemblPlants" id="TraesCS7D02G089600.1">
    <property type="protein sequence ID" value="TraesCS7D02G089600.1"/>
    <property type="gene ID" value="TraesCS7D02G089600"/>
</dbReference>
<dbReference type="Proteomes" id="UP000019116">
    <property type="component" value="Chromosome 7D"/>
</dbReference>
<accession>A0A3B6TJ40</accession>
<proteinExistence type="predicted"/>
<reference evidence="1" key="2">
    <citation type="submission" date="2018-10" db="UniProtKB">
        <authorList>
            <consortium name="EnsemblPlants"/>
        </authorList>
    </citation>
    <scope>IDENTIFICATION</scope>
</reference>
<dbReference type="Gramene" id="TraesCS7D02G089600.1">
    <property type="protein sequence ID" value="TraesCS7D02G089600.1"/>
    <property type="gene ID" value="TraesCS7D02G089600"/>
</dbReference>
<dbReference type="Gramene" id="TraesWEE_scaffold_001520_01G000200.1">
    <property type="protein sequence ID" value="TraesWEE_scaffold_001520_01G000200.1"/>
    <property type="gene ID" value="TraesWEE_scaffold_001520_01G000200"/>
</dbReference>
<evidence type="ECO:0000313" key="1">
    <source>
        <dbReference type="EnsemblPlants" id="TraesCS7D02G089600.1"/>
    </source>
</evidence>
<dbReference type="OrthoDB" id="5545019at2759"/>
<name>A0A3B6TJ40_WHEAT</name>
<dbReference type="AlphaFoldDB" id="A0A3B6TJ40"/>
<evidence type="ECO:0000313" key="2">
    <source>
        <dbReference type="Proteomes" id="UP000019116"/>
    </source>
</evidence>
<organism evidence="1">
    <name type="scientific">Triticum aestivum</name>
    <name type="common">Wheat</name>
    <dbReference type="NCBI Taxonomy" id="4565"/>
    <lineage>
        <taxon>Eukaryota</taxon>
        <taxon>Viridiplantae</taxon>
        <taxon>Streptophyta</taxon>
        <taxon>Embryophyta</taxon>
        <taxon>Tracheophyta</taxon>
        <taxon>Spermatophyta</taxon>
        <taxon>Magnoliopsida</taxon>
        <taxon>Liliopsida</taxon>
        <taxon>Poales</taxon>
        <taxon>Poaceae</taxon>
        <taxon>BOP clade</taxon>
        <taxon>Pooideae</taxon>
        <taxon>Triticodae</taxon>
        <taxon>Triticeae</taxon>
        <taxon>Triticinae</taxon>
        <taxon>Triticum</taxon>
    </lineage>
</organism>
<dbReference type="Gramene" id="TraesROB_scaffold_002090_01G000200.1">
    <property type="protein sequence ID" value="TraesROB_scaffold_002090_01G000200.1"/>
    <property type="gene ID" value="TraesROB_scaffold_002090_01G000200"/>
</dbReference>
<sequence length="270" mass="29996">MTTWAGFMTQLIIPTPDSYAHAATGCIGHGLPVCIPNLGHRLQMCLYQLLPDSIRVGLCVHESLHHRALNLISSSPRVMPRAFPWDISEIDSLRELMGTLDWQLSVFSLWHFPHILCGVIGGGRGMVKTTYFQLGVGCAHVRHLPKWTGPVCGRPQGLAMETKNKRLVRFLCIEGSSASSARLPLPHTPQPPPPLSPLSACLPLAQEDPRVARAVATLYLSLTHDMTRAVAGLPILFPCWPGNELRCLYVLGRQRRLRRYLWRPSAPSPR</sequence>
<protein>
    <submittedName>
        <fullName evidence="1">Uncharacterized protein</fullName>
    </submittedName>
</protein>
<reference evidence="1" key="1">
    <citation type="submission" date="2018-08" db="EMBL/GenBank/DDBJ databases">
        <authorList>
            <person name="Rossello M."/>
        </authorList>
    </citation>
    <scope>NUCLEOTIDE SEQUENCE [LARGE SCALE GENOMIC DNA]</scope>
    <source>
        <strain evidence="1">cv. Chinese Spring</strain>
    </source>
</reference>
<dbReference type="Gramene" id="TraesCS7D03G0205100.1">
    <property type="protein sequence ID" value="TraesCS7D03G0205100.1.CDS"/>
    <property type="gene ID" value="TraesCS7D03G0205100"/>
</dbReference>